<accession>A0ABX6ESE5</accession>
<evidence type="ECO:0000313" key="3">
    <source>
        <dbReference type="EMBL" id="QGN14380.1"/>
    </source>
</evidence>
<evidence type="ECO:0000256" key="1">
    <source>
        <dbReference type="PROSITE-ProRule" id="PRU00339"/>
    </source>
</evidence>
<proteinExistence type="predicted"/>
<dbReference type="InterPro" id="IPR011990">
    <property type="entry name" value="TPR-like_helical_dom_sf"/>
</dbReference>
<dbReference type="InterPro" id="IPR019734">
    <property type="entry name" value="TPR_rpt"/>
</dbReference>
<dbReference type="Proteomes" id="UP000422736">
    <property type="component" value="Chromosome 2"/>
</dbReference>
<organism evidence="3 4">
    <name type="scientific">Kluyveromyces marxianus</name>
    <name type="common">Yeast</name>
    <name type="synonym">Candida kefyr</name>
    <dbReference type="NCBI Taxonomy" id="4911"/>
    <lineage>
        <taxon>Eukaryota</taxon>
        <taxon>Fungi</taxon>
        <taxon>Dikarya</taxon>
        <taxon>Ascomycota</taxon>
        <taxon>Saccharomycotina</taxon>
        <taxon>Saccharomycetes</taxon>
        <taxon>Saccharomycetales</taxon>
        <taxon>Saccharomycetaceae</taxon>
        <taxon>Kluyveromyces</taxon>
    </lineage>
</organism>
<dbReference type="PANTHER" id="PTHR24330">
    <property type="entry name" value="HOMEOBOX PROTEIN BARH-LIKE"/>
    <property type="match status" value="1"/>
</dbReference>
<feature type="region of interest" description="Disordered" evidence="2">
    <location>
        <begin position="153"/>
        <end position="172"/>
    </location>
</feature>
<dbReference type="PROSITE" id="PS50005">
    <property type="entry name" value="TPR"/>
    <property type="match status" value="2"/>
</dbReference>
<feature type="repeat" description="TPR" evidence="1">
    <location>
        <begin position="444"/>
        <end position="477"/>
    </location>
</feature>
<dbReference type="PANTHER" id="PTHR24330:SF19">
    <property type="entry name" value="MEDIATOR OF RNA POLYMERASE II TRANSCRIPTION SUBUNIT 29"/>
    <property type="match status" value="1"/>
</dbReference>
<gene>
    <name evidence="3" type="ORF">FIM1_1040</name>
</gene>
<feature type="region of interest" description="Disordered" evidence="2">
    <location>
        <begin position="616"/>
        <end position="636"/>
    </location>
</feature>
<sequence length="785" mass="87206">MLTPLDTALDQVSLLCGRTATSMGLIHSAYNTLSRLLQRNPQNGVCLLLLCENYWKQNQPQQESNHAIVIDLLTKSLQHDSSMSPLPANGTGMHMSDSGDTAVGGSGAKNSLENGNGNSIAAGTVDNKKSSTSGKNNMMNSPVVNGNGVAVVAADSNNNSNSSNNNSESNAGQVPLSSNYLVWTYLAVAYLHTNQIDQSLKSITQATSLNPDEPFLWTLQTRIISRWYFLLSLDPQIRRQQGALPTIETLLPYYINSIEWSTAKRDPQMQLESHISLATLYFQFSLFDQSLAEMTFALNLLDSIQSSIPLNEKLQKLTFIYNFIAVLHQRLNDPNNALQFLQQVKDLAPTESHVIRCCITMSEISLLSNYDPQIEKSIALLTTELDTLTKLKSSKGAYFSITSNEEFMLRYILARCHSHLGNTETSYYQFQQLLKLFINHDYSPLVWTSIASLYLQLDQLADSLQAYSQAVQMAMDKLSDPQIVNTTSEFSNVYLSLKFYKLFAAYGWFGISQVYSKTDQVKDALNALEQSIELFRAGGDFATAQQLKQYYDQVSSQPTSSQNGTDHFLPPDIPIDLLLDFSVYHYMQSAFIVESLDSPALNAKIPGVDLQMPVHQAQPIQQTQQHMQHMQQQQQQQQQQAQQQQAQQIHQAQQAQQLNHASQSVSPPQLPMLQQHGIQQSNMSQNTSPVQPRVMITQNDGASLGQNIGMTSGLAGSQQLLQPVPPHVHPHHAQSLGMYSLPYVVQNATFAGQPPAAGPPPMSLGYIQHQQPQMAQAHIAHTRYA</sequence>
<protein>
    <submittedName>
        <fullName evidence="3">Uncharacterized protein</fullName>
    </submittedName>
</protein>
<dbReference type="Gene3D" id="1.25.40.10">
    <property type="entry name" value="Tetratricopeptide repeat domain"/>
    <property type="match status" value="2"/>
</dbReference>
<keyword evidence="1" id="KW-0802">TPR repeat</keyword>
<reference evidence="3 4" key="2">
    <citation type="submission" date="2019-11" db="EMBL/GenBank/DDBJ databases">
        <authorList>
            <person name="Lu H."/>
        </authorList>
    </citation>
    <scope>NUCLEOTIDE SEQUENCE [LARGE SCALE GENOMIC DNA]</scope>
    <source>
        <strain evidence="3 4">FIM1</strain>
    </source>
</reference>
<keyword evidence="4" id="KW-1185">Reference proteome</keyword>
<dbReference type="SMART" id="SM00028">
    <property type="entry name" value="TPR"/>
    <property type="match status" value="5"/>
</dbReference>
<feature type="repeat" description="TPR" evidence="1">
    <location>
        <begin position="180"/>
        <end position="213"/>
    </location>
</feature>
<evidence type="ECO:0000313" key="4">
    <source>
        <dbReference type="Proteomes" id="UP000422736"/>
    </source>
</evidence>
<feature type="region of interest" description="Disordered" evidence="2">
    <location>
        <begin position="96"/>
        <end position="141"/>
    </location>
</feature>
<dbReference type="EMBL" id="CP015055">
    <property type="protein sequence ID" value="QGN14380.1"/>
    <property type="molecule type" value="Genomic_DNA"/>
</dbReference>
<name>A0ABX6ESE5_KLUMA</name>
<feature type="compositionally biased region" description="Polar residues" evidence="2">
    <location>
        <begin position="130"/>
        <end position="139"/>
    </location>
</feature>
<feature type="compositionally biased region" description="Polar residues" evidence="2">
    <location>
        <begin position="108"/>
        <end position="121"/>
    </location>
</feature>
<reference evidence="3 4" key="1">
    <citation type="submission" date="2016-03" db="EMBL/GenBank/DDBJ databases">
        <title>How can Kluyveromyces marxianus grow so fast - potential evolutionary course in Saccharomyces Complex revealed by comparative genomics.</title>
        <authorList>
            <person name="Mo W."/>
            <person name="Lu W."/>
            <person name="Yang X."/>
            <person name="Qi J."/>
            <person name="Lv H."/>
        </authorList>
    </citation>
    <scope>NUCLEOTIDE SEQUENCE [LARGE SCALE GENOMIC DNA]</scope>
    <source>
        <strain evidence="3 4">FIM1</strain>
    </source>
</reference>
<evidence type="ECO:0000256" key="2">
    <source>
        <dbReference type="SAM" id="MobiDB-lite"/>
    </source>
</evidence>
<dbReference type="SUPFAM" id="SSF48452">
    <property type="entry name" value="TPR-like"/>
    <property type="match status" value="1"/>
</dbReference>
<dbReference type="InterPro" id="IPR052145">
    <property type="entry name" value="Mediator/Homeobox_domain"/>
</dbReference>